<evidence type="ECO:0000256" key="3">
    <source>
        <dbReference type="ARBA" id="ARBA00023004"/>
    </source>
</evidence>
<evidence type="ECO:0000256" key="5">
    <source>
        <dbReference type="SAM" id="MobiDB-lite"/>
    </source>
</evidence>
<accession>K8EBV7</accession>
<dbReference type="RefSeq" id="XP_007513917.1">
    <property type="nucleotide sequence ID" value="XM_007513855.1"/>
</dbReference>
<dbReference type="GO" id="GO:0046872">
    <property type="term" value="F:metal ion binding"/>
    <property type="evidence" value="ECO:0007669"/>
    <property type="project" value="UniProtKB-KW"/>
</dbReference>
<keyword evidence="4" id="KW-0411">Iron-sulfur</keyword>
<dbReference type="GO" id="GO:0051537">
    <property type="term" value="F:2 iron, 2 sulfur cluster binding"/>
    <property type="evidence" value="ECO:0007669"/>
    <property type="project" value="UniProtKB-KW"/>
</dbReference>
<dbReference type="STRING" id="41875.K8EBV7"/>
<dbReference type="Gene3D" id="2.102.10.10">
    <property type="entry name" value="Rieske [2Fe-2S] iron-sulphur domain"/>
    <property type="match status" value="1"/>
</dbReference>
<sequence length="398" mass="43802">MVAFSSTSTSSSTNYPSSIHHHRGRRRGRRRYQKNSLYYDENKSDTFARKSKGNDSDDARVNDDEEEESDDGNGKNQFNIFRPSSSSDETVVGAEGVPQFIIEAERKSVPLRRPRLATYAISSSVAAAQLVYILQQSSSLENPILAAASDVCVMIVGSLLWREELRGRAKRLKRIWKEAKERETAMTRAEQGLGETVWTARMRNVNKKGGGGGTAAGESNTNNMNNNNIDASTSSSSNGSSRSNSNNETTTKSTEKGNEKEYYPTGVTVSELKQSDKQRRVVEVNGKKVLLQYFMDELYCVSNKCPHLGISMQGKTALLSAGLEAPKREGSKAPCIVCPAHQTAFDMESGEVEGEWCPKLIGKGVPILGKALEKERKPIEVFKTRVEEMTGSILVAVP</sequence>
<dbReference type="PANTHER" id="PTHR21496:SF23">
    <property type="entry name" value="3-PHENYLPROPIONATE_CINNAMIC ACID DIOXYGENASE FERREDOXIN SUBUNIT"/>
    <property type="match status" value="1"/>
</dbReference>
<dbReference type="CDD" id="cd03467">
    <property type="entry name" value="Rieske"/>
    <property type="match status" value="1"/>
</dbReference>
<keyword evidence="3" id="KW-0408">Iron</keyword>
<organism evidence="7 8">
    <name type="scientific">Bathycoccus prasinos</name>
    <dbReference type="NCBI Taxonomy" id="41875"/>
    <lineage>
        <taxon>Eukaryota</taxon>
        <taxon>Viridiplantae</taxon>
        <taxon>Chlorophyta</taxon>
        <taxon>Mamiellophyceae</taxon>
        <taxon>Mamiellales</taxon>
        <taxon>Bathycoccaceae</taxon>
        <taxon>Bathycoccus</taxon>
    </lineage>
</organism>
<dbReference type="Pfam" id="PF00355">
    <property type="entry name" value="Rieske"/>
    <property type="match status" value="1"/>
</dbReference>
<feature type="compositionally biased region" description="Basic residues" evidence="5">
    <location>
        <begin position="19"/>
        <end position="33"/>
    </location>
</feature>
<feature type="compositionally biased region" description="Basic and acidic residues" evidence="5">
    <location>
        <begin position="253"/>
        <end position="262"/>
    </location>
</feature>
<feature type="compositionally biased region" description="Basic and acidic residues" evidence="5">
    <location>
        <begin position="40"/>
        <end position="62"/>
    </location>
</feature>
<feature type="compositionally biased region" description="Low complexity" evidence="5">
    <location>
        <begin position="1"/>
        <end position="13"/>
    </location>
</feature>
<dbReference type="Proteomes" id="UP000198341">
    <property type="component" value="Chromosome 3"/>
</dbReference>
<dbReference type="eggNOG" id="ENOG502S5JE">
    <property type="taxonomic scope" value="Eukaryota"/>
</dbReference>
<evidence type="ECO:0000259" key="6">
    <source>
        <dbReference type="PROSITE" id="PS51296"/>
    </source>
</evidence>
<evidence type="ECO:0000313" key="7">
    <source>
        <dbReference type="EMBL" id="CCO15354.1"/>
    </source>
</evidence>
<dbReference type="KEGG" id="bpg:Bathy03g03920"/>
<evidence type="ECO:0000256" key="1">
    <source>
        <dbReference type="ARBA" id="ARBA00022714"/>
    </source>
</evidence>
<evidence type="ECO:0000256" key="2">
    <source>
        <dbReference type="ARBA" id="ARBA00022723"/>
    </source>
</evidence>
<dbReference type="AlphaFoldDB" id="K8EBV7"/>
<dbReference type="PANTHER" id="PTHR21496">
    <property type="entry name" value="FERREDOXIN-RELATED"/>
    <property type="match status" value="1"/>
</dbReference>
<name>K8EBV7_9CHLO</name>
<feature type="region of interest" description="Disordered" evidence="5">
    <location>
        <begin position="1"/>
        <end position="91"/>
    </location>
</feature>
<proteinExistence type="predicted"/>
<feature type="compositionally biased region" description="Low complexity" evidence="5">
    <location>
        <begin position="216"/>
        <end position="252"/>
    </location>
</feature>
<dbReference type="PROSITE" id="PS51296">
    <property type="entry name" value="RIESKE"/>
    <property type="match status" value="1"/>
</dbReference>
<dbReference type="InterPro" id="IPR036922">
    <property type="entry name" value="Rieske_2Fe-2S_sf"/>
</dbReference>
<feature type="region of interest" description="Disordered" evidence="5">
    <location>
        <begin position="204"/>
        <end position="266"/>
    </location>
</feature>
<reference evidence="7 8" key="1">
    <citation type="submission" date="2011-10" db="EMBL/GenBank/DDBJ databases">
        <authorList>
            <person name="Genoscope - CEA"/>
        </authorList>
    </citation>
    <scope>NUCLEOTIDE SEQUENCE [LARGE SCALE GENOMIC DNA]</scope>
    <source>
        <strain evidence="7 8">RCC 1105</strain>
    </source>
</reference>
<feature type="domain" description="Rieske" evidence="6">
    <location>
        <begin position="264"/>
        <end position="354"/>
    </location>
</feature>
<protein>
    <recommendedName>
        <fullName evidence="6">Rieske domain-containing protein</fullName>
    </recommendedName>
</protein>
<gene>
    <name evidence="7" type="ORF">Bathy03g03920</name>
</gene>
<keyword evidence="2" id="KW-0479">Metal-binding</keyword>
<dbReference type="InterPro" id="IPR017941">
    <property type="entry name" value="Rieske_2Fe-2S"/>
</dbReference>
<keyword evidence="8" id="KW-1185">Reference proteome</keyword>
<feature type="compositionally biased region" description="Polar residues" evidence="5">
    <location>
        <begin position="74"/>
        <end position="89"/>
    </location>
</feature>
<evidence type="ECO:0000313" key="8">
    <source>
        <dbReference type="Proteomes" id="UP000198341"/>
    </source>
</evidence>
<keyword evidence="1" id="KW-0001">2Fe-2S</keyword>
<evidence type="ECO:0000256" key="4">
    <source>
        <dbReference type="ARBA" id="ARBA00023014"/>
    </source>
</evidence>
<dbReference type="EMBL" id="FO082276">
    <property type="protein sequence ID" value="CCO15354.1"/>
    <property type="molecule type" value="Genomic_DNA"/>
</dbReference>
<dbReference type="SUPFAM" id="SSF50022">
    <property type="entry name" value="ISP domain"/>
    <property type="match status" value="1"/>
</dbReference>
<dbReference type="GeneID" id="19016929"/>
<dbReference type="OrthoDB" id="498868at2759"/>